<keyword evidence="1" id="KW-0812">Transmembrane</keyword>
<organism evidence="2 3">
    <name type="scientific">Kaistia terrae</name>
    <dbReference type="NCBI Taxonomy" id="537017"/>
    <lineage>
        <taxon>Bacteria</taxon>
        <taxon>Pseudomonadati</taxon>
        <taxon>Pseudomonadota</taxon>
        <taxon>Alphaproteobacteria</taxon>
        <taxon>Hyphomicrobiales</taxon>
        <taxon>Kaistiaceae</taxon>
        <taxon>Kaistia</taxon>
    </lineage>
</organism>
<feature type="transmembrane region" description="Helical" evidence="1">
    <location>
        <begin position="29"/>
        <end position="51"/>
    </location>
</feature>
<evidence type="ECO:0008006" key="4">
    <source>
        <dbReference type="Google" id="ProtNLM"/>
    </source>
</evidence>
<evidence type="ECO:0000313" key="3">
    <source>
        <dbReference type="Proteomes" id="UP001596150"/>
    </source>
</evidence>
<accession>A0ABW0PXG7</accession>
<keyword evidence="1" id="KW-1133">Transmembrane helix</keyword>
<gene>
    <name evidence="2" type="ORF">ACFPP9_11675</name>
</gene>
<dbReference type="EMBL" id="JBHSML010000003">
    <property type="protein sequence ID" value="MFC5516432.1"/>
    <property type="molecule type" value="Genomic_DNA"/>
</dbReference>
<feature type="transmembrane region" description="Helical" evidence="1">
    <location>
        <begin position="63"/>
        <end position="87"/>
    </location>
</feature>
<evidence type="ECO:0000313" key="2">
    <source>
        <dbReference type="EMBL" id="MFC5516432.1"/>
    </source>
</evidence>
<feature type="transmembrane region" description="Helical" evidence="1">
    <location>
        <begin position="108"/>
        <end position="132"/>
    </location>
</feature>
<protein>
    <recommendedName>
        <fullName evidence="4">Yip1 domain-containing protein</fullName>
    </recommendedName>
</protein>
<dbReference type="Proteomes" id="UP001596150">
    <property type="component" value="Unassembled WGS sequence"/>
</dbReference>
<dbReference type="RefSeq" id="WP_266344314.1">
    <property type="nucleotide sequence ID" value="NZ_JAPKNH010000004.1"/>
</dbReference>
<comment type="caution">
    <text evidence="2">The sequence shown here is derived from an EMBL/GenBank/DDBJ whole genome shotgun (WGS) entry which is preliminary data.</text>
</comment>
<name>A0ABW0PXG7_9HYPH</name>
<proteinExistence type="predicted"/>
<keyword evidence="3" id="KW-1185">Reference proteome</keyword>
<reference evidence="3" key="1">
    <citation type="journal article" date="2019" name="Int. J. Syst. Evol. Microbiol.">
        <title>The Global Catalogue of Microorganisms (GCM) 10K type strain sequencing project: providing services to taxonomists for standard genome sequencing and annotation.</title>
        <authorList>
            <consortium name="The Broad Institute Genomics Platform"/>
            <consortium name="The Broad Institute Genome Sequencing Center for Infectious Disease"/>
            <person name="Wu L."/>
            <person name="Ma J."/>
        </authorList>
    </citation>
    <scope>NUCLEOTIDE SEQUENCE [LARGE SCALE GENOMIC DNA]</scope>
    <source>
        <strain evidence="3">KACC 12633</strain>
    </source>
</reference>
<evidence type="ECO:0000256" key="1">
    <source>
        <dbReference type="SAM" id="Phobius"/>
    </source>
</evidence>
<sequence>MSLSLDEYIQASKRLEEAQQRRVDSYRPFLQFLIGHLTFTGIILVGALASLPKTGAELTRPMAAALGGVVAWMAISALAASLVALVVQGMRLVFLKRGRKPQDEWTKTLYVLCLVPIIPGVIAVVYCVRAGAVLLGTTPVLPSICDALRSLLLF</sequence>
<keyword evidence="1" id="KW-0472">Membrane</keyword>